<evidence type="ECO:0000313" key="5">
    <source>
        <dbReference type="Proteomes" id="UP000319257"/>
    </source>
</evidence>
<sequence>MRNNNNTARSFYTLSKAHHPDHHPHDPHAPRRFMRISEAYSVLGHADKKAAYDRDVMRRGHHHHGQGHHGHHGPHHRGSYHSTSGPAGARPASGLSRRRGTFTGPPPSFYRSGGWGSQAAKRRATHEDSTGGGGGAETSSSSMGGMGPGQDPFGHREDVPHFDKEAHERTHRRADERRARRMAGMDSEIQPEAGMAGSFLAICGVLLTSVLVPFTLLGGWRSTKADGDDKKRSTKR</sequence>
<feature type="transmembrane region" description="Helical" evidence="2">
    <location>
        <begin position="195"/>
        <end position="217"/>
    </location>
</feature>
<organism evidence="4 5">
    <name type="scientific">Thyridium curvatum</name>
    <dbReference type="NCBI Taxonomy" id="1093900"/>
    <lineage>
        <taxon>Eukaryota</taxon>
        <taxon>Fungi</taxon>
        <taxon>Dikarya</taxon>
        <taxon>Ascomycota</taxon>
        <taxon>Pezizomycotina</taxon>
        <taxon>Sordariomycetes</taxon>
        <taxon>Sordariomycetidae</taxon>
        <taxon>Thyridiales</taxon>
        <taxon>Thyridiaceae</taxon>
        <taxon>Thyridium</taxon>
    </lineage>
</organism>
<dbReference type="PROSITE" id="PS50076">
    <property type="entry name" value="DNAJ_2"/>
    <property type="match status" value="1"/>
</dbReference>
<evidence type="ECO:0000256" key="1">
    <source>
        <dbReference type="SAM" id="MobiDB-lite"/>
    </source>
</evidence>
<dbReference type="AlphaFoldDB" id="A0A507AZL2"/>
<evidence type="ECO:0000256" key="2">
    <source>
        <dbReference type="SAM" id="Phobius"/>
    </source>
</evidence>
<keyword evidence="5" id="KW-1185">Reference proteome</keyword>
<dbReference type="OrthoDB" id="10250354at2759"/>
<gene>
    <name evidence="4" type="ORF">E0L32_007132</name>
</gene>
<keyword evidence="2" id="KW-0812">Transmembrane</keyword>
<protein>
    <recommendedName>
        <fullName evidence="3">J domain-containing protein</fullName>
    </recommendedName>
</protein>
<dbReference type="InterPro" id="IPR036869">
    <property type="entry name" value="J_dom_sf"/>
</dbReference>
<dbReference type="InterPro" id="IPR001623">
    <property type="entry name" value="DnaJ_domain"/>
</dbReference>
<evidence type="ECO:0000259" key="3">
    <source>
        <dbReference type="PROSITE" id="PS50076"/>
    </source>
</evidence>
<dbReference type="GeneID" id="41974579"/>
<dbReference type="Pfam" id="PF00226">
    <property type="entry name" value="DnaJ"/>
    <property type="match status" value="1"/>
</dbReference>
<feature type="region of interest" description="Disordered" evidence="1">
    <location>
        <begin position="60"/>
        <end position="178"/>
    </location>
</feature>
<dbReference type="PANTHER" id="PTHR44873">
    <property type="entry name" value="DNAJ HOMOLOG SUBFAMILY C MEMBER 30, MITOCHONDRIAL"/>
    <property type="match status" value="1"/>
</dbReference>
<dbReference type="EMBL" id="SKBQ01000042">
    <property type="protein sequence ID" value="TPX12246.1"/>
    <property type="molecule type" value="Genomic_DNA"/>
</dbReference>
<accession>A0A507AZL2</accession>
<dbReference type="InParanoid" id="A0A507AZL2"/>
<dbReference type="Gene3D" id="1.10.287.110">
    <property type="entry name" value="DnaJ domain"/>
    <property type="match status" value="1"/>
</dbReference>
<dbReference type="PANTHER" id="PTHR44873:SF1">
    <property type="entry name" value="DNAJ HOMOLOG SUBFAMILY C MEMBER 30, MITOCHONDRIAL"/>
    <property type="match status" value="1"/>
</dbReference>
<keyword evidence="2" id="KW-0472">Membrane</keyword>
<feature type="compositionally biased region" description="Basic residues" evidence="1">
    <location>
        <begin position="60"/>
        <end position="79"/>
    </location>
</feature>
<reference evidence="4 5" key="1">
    <citation type="submission" date="2019-06" db="EMBL/GenBank/DDBJ databases">
        <title>Draft genome sequence of the filamentous fungus Phialemoniopsis curvata isolated from diesel fuel.</title>
        <authorList>
            <person name="Varaljay V.A."/>
            <person name="Lyon W.J."/>
            <person name="Crouch A.L."/>
            <person name="Drake C.E."/>
            <person name="Hollomon J.M."/>
            <person name="Nadeau L.J."/>
            <person name="Nunn H.S."/>
            <person name="Stevenson B.S."/>
            <person name="Bojanowski C.L."/>
            <person name="Crookes-Goodson W.J."/>
        </authorList>
    </citation>
    <scope>NUCLEOTIDE SEQUENCE [LARGE SCALE GENOMIC DNA]</scope>
    <source>
        <strain evidence="4 5">D216</strain>
    </source>
</reference>
<feature type="compositionally biased region" description="Basic and acidic residues" evidence="1">
    <location>
        <begin position="153"/>
        <end position="178"/>
    </location>
</feature>
<keyword evidence="2" id="KW-1133">Transmembrane helix</keyword>
<evidence type="ECO:0000313" key="4">
    <source>
        <dbReference type="EMBL" id="TPX12246.1"/>
    </source>
</evidence>
<dbReference type="Proteomes" id="UP000319257">
    <property type="component" value="Unassembled WGS sequence"/>
</dbReference>
<feature type="domain" description="J" evidence="3">
    <location>
        <begin position="1"/>
        <end position="56"/>
    </location>
</feature>
<dbReference type="STRING" id="1093900.A0A507AZL2"/>
<name>A0A507AZL2_9PEZI</name>
<dbReference type="RefSeq" id="XP_030993957.1">
    <property type="nucleotide sequence ID" value="XM_031141842.1"/>
</dbReference>
<comment type="caution">
    <text evidence="4">The sequence shown here is derived from an EMBL/GenBank/DDBJ whole genome shotgun (WGS) entry which is preliminary data.</text>
</comment>
<dbReference type="InterPro" id="IPR053025">
    <property type="entry name" value="Mito_ATP_Synthase-Asso"/>
</dbReference>
<proteinExistence type="predicted"/>
<dbReference type="SUPFAM" id="SSF46565">
    <property type="entry name" value="Chaperone J-domain"/>
    <property type="match status" value="1"/>
</dbReference>